<keyword evidence="2" id="KW-1185">Reference proteome</keyword>
<dbReference type="Gene3D" id="3.30.420.40">
    <property type="match status" value="2"/>
</dbReference>
<dbReference type="Pfam" id="PF03702">
    <property type="entry name" value="AnmK"/>
    <property type="match status" value="1"/>
</dbReference>
<dbReference type="PANTHER" id="PTHR30605">
    <property type="entry name" value="ANHYDRO-N-ACETYLMURAMIC ACID KINASE"/>
    <property type="match status" value="1"/>
</dbReference>
<dbReference type="NCBIfam" id="NF007144">
    <property type="entry name" value="PRK09585.2-3"/>
    <property type="match status" value="1"/>
</dbReference>
<gene>
    <name evidence="1" type="ORF">DSM00_524</name>
</gene>
<dbReference type="GO" id="GO:0005524">
    <property type="term" value="F:ATP binding"/>
    <property type="evidence" value="ECO:0007669"/>
    <property type="project" value="InterPro"/>
</dbReference>
<evidence type="ECO:0000313" key="2">
    <source>
        <dbReference type="Proteomes" id="UP000289238"/>
    </source>
</evidence>
<dbReference type="Proteomes" id="UP000289238">
    <property type="component" value="Unassembled WGS sequence"/>
</dbReference>
<dbReference type="GO" id="GO:0016301">
    <property type="term" value="F:kinase activity"/>
    <property type="evidence" value="ECO:0007669"/>
    <property type="project" value="UniProtKB-KW"/>
</dbReference>
<dbReference type="PANTHER" id="PTHR30605:SF0">
    <property type="entry name" value="ANHYDRO-N-ACETYLMURAMIC ACID KINASE"/>
    <property type="match status" value="1"/>
</dbReference>
<dbReference type="SUPFAM" id="SSF53067">
    <property type="entry name" value="Actin-like ATPase domain"/>
    <property type="match status" value="1"/>
</dbReference>
<proteinExistence type="predicted"/>
<comment type="caution">
    <text evidence="1">The sequence shown here is derived from an EMBL/GenBank/DDBJ whole genome shotgun (WGS) entry which is preliminary data.</text>
</comment>
<keyword evidence="1" id="KW-0808">Transferase</keyword>
<dbReference type="EMBL" id="QOVM01000001">
    <property type="protein sequence ID" value="RXG24732.1"/>
    <property type="molecule type" value="Genomic_DNA"/>
</dbReference>
<sequence>MNATCYTILGVMSGTSLDGVDLAYIKFTKKESWEYELLDCKTIAYEDNWVIRLREAVNTSNEELAQLDEDYTYYLSTLINTFIAQYPLKNLDAIASHGHTILHQPNQGFTLQIGNLPKIAKLCNQLVICDFRVEDVALGGQGAPLVPIGDELLFNNYGACLNIGGFANISFNQNGKRIAYDICATNCVLNSLTTQLGYAYDKDGKFAESGVVHLNVLNHLNNLPFYKQSYPKSLGLEWVQQNIFPILKEANLSIIDCIATYTEHMAQQLALVLKACKSITESNEILVTGGGAYNLYFMRRLEELSGLKITKAPVKIIEFKEALIFGFMGVLRLRNTINVLHSVTGASKDHCAGKVYSP</sequence>
<protein>
    <submittedName>
        <fullName evidence="1">Anhydro-N-acetylmuramic acid kinase</fullName>
    </submittedName>
</protein>
<dbReference type="GO" id="GO:0016773">
    <property type="term" value="F:phosphotransferase activity, alcohol group as acceptor"/>
    <property type="evidence" value="ECO:0007669"/>
    <property type="project" value="InterPro"/>
</dbReference>
<dbReference type="GO" id="GO:0009254">
    <property type="term" value="P:peptidoglycan turnover"/>
    <property type="evidence" value="ECO:0007669"/>
    <property type="project" value="InterPro"/>
</dbReference>
<name>A0A4V1KRF5_9FLAO</name>
<dbReference type="GO" id="GO:0006040">
    <property type="term" value="P:amino sugar metabolic process"/>
    <property type="evidence" value="ECO:0007669"/>
    <property type="project" value="InterPro"/>
</dbReference>
<organism evidence="1 2">
    <name type="scientific">Leeuwenhoekiella aequorea</name>
    <dbReference type="NCBI Taxonomy" id="283736"/>
    <lineage>
        <taxon>Bacteria</taxon>
        <taxon>Pseudomonadati</taxon>
        <taxon>Bacteroidota</taxon>
        <taxon>Flavobacteriia</taxon>
        <taxon>Flavobacteriales</taxon>
        <taxon>Flavobacteriaceae</taxon>
        <taxon>Leeuwenhoekiella</taxon>
    </lineage>
</organism>
<evidence type="ECO:0000313" key="1">
    <source>
        <dbReference type="EMBL" id="RXG24732.1"/>
    </source>
</evidence>
<dbReference type="RefSeq" id="WP_128756450.1">
    <property type="nucleotide sequence ID" value="NZ_QOVM01000001.1"/>
</dbReference>
<reference evidence="1 2" key="1">
    <citation type="submission" date="2018-07" db="EMBL/GenBank/DDBJ databases">
        <title>Leeuwenhoekiella genomics.</title>
        <authorList>
            <person name="Tahon G."/>
            <person name="Willems A."/>
        </authorList>
    </citation>
    <scope>NUCLEOTIDE SEQUENCE [LARGE SCALE GENOMIC DNA]</scope>
    <source>
        <strain evidence="1 2">LMG 22550</strain>
    </source>
</reference>
<dbReference type="OrthoDB" id="9763949at2"/>
<keyword evidence="1" id="KW-0418">Kinase</keyword>
<dbReference type="InterPro" id="IPR043129">
    <property type="entry name" value="ATPase_NBD"/>
</dbReference>
<accession>A0A4V1KRF5</accession>
<dbReference type="InterPro" id="IPR005338">
    <property type="entry name" value="Anhydro_N_Ac-Mur_kinase"/>
</dbReference>
<dbReference type="AlphaFoldDB" id="A0A4V1KRF5"/>